<dbReference type="OrthoDB" id="5794147at2759"/>
<dbReference type="EMBL" id="CAKOFQ010006855">
    <property type="protein sequence ID" value="CAH1977213.1"/>
    <property type="molecule type" value="Genomic_DNA"/>
</dbReference>
<gene>
    <name evidence="1" type="ORF">ACAOBT_LOCUS12529</name>
</gene>
<proteinExistence type="predicted"/>
<reference evidence="1" key="1">
    <citation type="submission" date="2022-03" db="EMBL/GenBank/DDBJ databases">
        <authorList>
            <person name="Sayadi A."/>
        </authorList>
    </citation>
    <scope>NUCLEOTIDE SEQUENCE</scope>
</reference>
<keyword evidence="2" id="KW-1185">Reference proteome</keyword>
<sequence length="51" mass="5971">MEYMVKWLKITPTALKTIANRSTDVPLPALNLNTSGFKYFWLFSDILRFFA</sequence>
<dbReference type="AlphaFoldDB" id="A0A9P0KJF7"/>
<name>A0A9P0KJF7_ACAOB</name>
<evidence type="ECO:0000313" key="1">
    <source>
        <dbReference type="EMBL" id="CAH1977213.1"/>
    </source>
</evidence>
<comment type="caution">
    <text evidence="1">The sequence shown here is derived from an EMBL/GenBank/DDBJ whole genome shotgun (WGS) entry which is preliminary data.</text>
</comment>
<evidence type="ECO:0000313" key="2">
    <source>
        <dbReference type="Proteomes" id="UP001152888"/>
    </source>
</evidence>
<accession>A0A9P0KJF7</accession>
<dbReference type="Proteomes" id="UP001152888">
    <property type="component" value="Unassembled WGS sequence"/>
</dbReference>
<protein>
    <submittedName>
        <fullName evidence="1">Uncharacterized protein</fullName>
    </submittedName>
</protein>
<organism evidence="1 2">
    <name type="scientific">Acanthoscelides obtectus</name>
    <name type="common">Bean weevil</name>
    <name type="synonym">Bruchus obtectus</name>
    <dbReference type="NCBI Taxonomy" id="200917"/>
    <lineage>
        <taxon>Eukaryota</taxon>
        <taxon>Metazoa</taxon>
        <taxon>Ecdysozoa</taxon>
        <taxon>Arthropoda</taxon>
        <taxon>Hexapoda</taxon>
        <taxon>Insecta</taxon>
        <taxon>Pterygota</taxon>
        <taxon>Neoptera</taxon>
        <taxon>Endopterygota</taxon>
        <taxon>Coleoptera</taxon>
        <taxon>Polyphaga</taxon>
        <taxon>Cucujiformia</taxon>
        <taxon>Chrysomeloidea</taxon>
        <taxon>Chrysomelidae</taxon>
        <taxon>Bruchinae</taxon>
        <taxon>Bruchini</taxon>
        <taxon>Acanthoscelides</taxon>
    </lineage>
</organism>